<proteinExistence type="predicted"/>
<keyword evidence="2" id="KW-0378">Hydrolase</keyword>
<feature type="signal peptide" evidence="4">
    <location>
        <begin position="1"/>
        <end position="17"/>
    </location>
</feature>
<dbReference type="AlphaFoldDB" id="A0A5B8UG77"/>
<keyword evidence="4" id="KW-0732">Signal</keyword>
<keyword evidence="1" id="KW-0645">Protease</keyword>
<dbReference type="PANTHER" id="PTHR11731:SF193">
    <property type="entry name" value="DIPEPTIDYL PEPTIDASE 9"/>
    <property type="match status" value="1"/>
</dbReference>
<dbReference type="RefSeq" id="WP_146784329.1">
    <property type="nucleotide sequence ID" value="NZ_BAABIO010000002.1"/>
</dbReference>
<evidence type="ECO:0000313" key="7">
    <source>
        <dbReference type="EMBL" id="QEC55503.1"/>
    </source>
</evidence>
<dbReference type="Gene3D" id="2.140.10.30">
    <property type="entry name" value="Dipeptidylpeptidase IV, N-terminal domain"/>
    <property type="match status" value="1"/>
</dbReference>
<protein>
    <submittedName>
        <fullName evidence="7">S9 family peptidase</fullName>
    </submittedName>
</protein>
<dbReference type="InterPro" id="IPR001375">
    <property type="entry name" value="Peptidase_S9_cat"/>
</dbReference>
<dbReference type="InterPro" id="IPR050278">
    <property type="entry name" value="Serine_Prot_S9B/DPPIV"/>
</dbReference>
<dbReference type="InterPro" id="IPR002469">
    <property type="entry name" value="Peptidase_S9B_N"/>
</dbReference>
<dbReference type="OrthoDB" id="9812921at2"/>
<dbReference type="Proteomes" id="UP000321204">
    <property type="component" value="Chromosome"/>
</dbReference>
<accession>A0A5B8UG77</accession>
<feature type="domain" description="Dipeptidylpeptidase IV N-terminal" evidence="6">
    <location>
        <begin position="71"/>
        <end position="412"/>
    </location>
</feature>
<dbReference type="GO" id="GO:0006508">
    <property type="term" value="P:proteolysis"/>
    <property type="evidence" value="ECO:0007669"/>
    <property type="project" value="UniProtKB-KW"/>
</dbReference>
<feature type="chain" id="PRO_5022959120" evidence="4">
    <location>
        <begin position="18"/>
        <end position="726"/>
    </location>
</feature>
<dbReference type="InterPro" id="IPR002471">
    <property type="entry name" value="Pept_S9_AS"/>
</dbReference>
<evidence type="ECO:0000256" key="2">
    <source>
        <dbReference type="ARBA" id="ARBA00022801"/>
    </source>
</evidence>
<dbReference type="Pfam" id="PF00326">
    <property type="entry name" value="Peptidase_S9"/>
    <property type="match status" value="1"/>
</dbReference>
<dbReference type="KEGG" id="fgg:FSB75_06160"/>
<feature type="domain" description="Peptidase S9 prolyl oligopeptidase catalytic" evidence="5">
    <location>
        <begin position="508"/>
        <end position="707"/>
    </location>
</feature>
<name>A0A5B8UG77_9BACT</name>
<dbReference type="PANTHER" id="PTHR11731">
    <property type="entry name" value="PROTEASE FAMILY S9B,C DIPEPTIDYL-PEPTIDASE IV-RELATED"/>
    <property type="match status" value="1"/>
</dbReference>
<organism evidence="7 8">
    <name type="scientific">Flavisolibacter ginsenosidimutans</name>
    <dbReference type="NCBI Taxonomy" id="661481"/>
    <lineage>
        <taxon>Bacteria</taxon>
        <taxon>Pseudomonadati</taxon>
        <taxon>Bacteroidota</taxon>
        <taxon>Chitinophagia</taxon>
        <taxon>Chitinophagales</taxon>
        <taxon>Chitinophagaceae</taxon>
        <taxon>Flavisolibacter</taxon>
    </lineage>
</organism>
<dbReference type="PROSITE" id="PS00708">
    <property type="entry name" value="PRO_ENDOPEP_SER"/>
    <property type="match status" value="1"/>
</dbReference>
<evidence type="ECO:0000256" key="3">
    <source>
        <dbReference type="ARBA" id="ARBA00023180"/>
    </source>
</evidence>
<dbReference type="Pfam" id="PF00930">
    <property type="entry name" value="DPPIV_N"/>
    <property type="match status" value="1"/>
</dbReference>
<dbReference type="EMBL" id="CP042433">
    <property type="protein sequence ID" value="QEC55503.1"/>
    <property type="molecule type" value="Genomic_DNA"/>
</dbReference>
<dbReference type="GO" id="GO:0004252">
    <property type="term" value="F:serine-type endopeptidase activity"/>
    <property type="evidence" value="ECO:0007669"/>
    <property type="project" value="InterPro"/>
</dbReference>
<dbReference type="GO" id="GO:0008239">
    <property type="term" value="F:dipeptidyl-peptidase activity"/>
    <property type="evidence" value="ECO:0007669"/>
    <property type="project" value="TreeGrafter"/>
</dbReference>
<dbReference type="SUPFAM" id="SSF53474">
    <property type="entry name" value="alpha/beta-Hydrolases"/>
    <property type="match status" value="1"/>
</dbReference>
<dbReference type="SUPFAM" id="SSF82171">
    <property type="entry name" value="DPP6 N-terminal domain-like"/>
    <property type="match status" value="1"/>
</dbReference>
<keyword evidence="8" id="KW-1185">Reference proteome</keyword>
<evidence type="ECO:0000259" key="5">
    <source>
        <dbReference type="Pfam" id="PF00326"/>
    </source>
</evidence>
<evidence type="ECO:0000313" key="8">
    <source>
        <dbReference type="Proteomes" id="UP000321204"/>
    </source>
</evidence>
<evidence type="ECO:0000256" key="1">
    <source>
        <dbReference type="ARBA" id="ARBA00022670"/>
    </source>
</evidence>
<dbReference type="FunFam" id="3.40.50.1820:FF:000003">
    <property type="entry name" value="Dipeptidyl peptidase 4"/>
    <property type="match status" value="1"/>
</dbReference>
<evidence type="ECO:0000259" key="6">
    <source>
        <dbReference type="Pfam" id="PF00930"/>
    </source>
</evidence>
<sequence length="726" mass="82533">MKQGLLLFLFLPLFALAQNSQITLEDIYKKGTFRGEFVPGFAAEDNSSLFDAKDVKDETGKSLNTSEYEVSADKKRILFFNGREPIYRRSSKATVYVYDVATKKTVSLNKGKVLHPTFSPDGKKIAYVFENNLYLYDIASGKTTAVTTDGKWNNIINGNADWVYEEEFSFSQAYQWSADGAYLAYYKFDESRVKEYNITFYNDEHNREYRYKYPKAGDSNSTVTIHIYNIANGKTVPAKYDQGDIYIPRIVWTTTGDKLVVFWMNRKQNDLKLLQTDPITGNASPLYEEKNKYYVDIDGEDDWHFLKNGKQFLFRSEKNGWSRIYAQSMDGKTETEITKTAYDITGIDGIDEKAGLIYYTAAYPTPMDRNFFVTDFAGKKITQLTAGRGWHRVELNGDNTKFYDYYSDINTPQTVTLYDLQNANGKVSVVKNKVVNESTKLKSLLAQYALGKSEFIRVPNTKGDTLNGWMLKPANFDPAKKYPVLFCNYGGPGSQQVANRFGAVSMWHQMLAQRGFIVVSVDNTGTGFRGEEFKKKTYLQLGKFEIEDQIDAAKWLAKMPFVDASNIGHWGWSFGGFMSSLAITRGADAFSAAVAVAPVTSWRYYDNIYTERYMRTPQENPKGYDDNSPINHVSEIRGKYLLIHGTGDDNVHFQNSVQMVKALVKANVDFETMYYPDKNHSISGGPDNTTYHLWSKMTNWILQNLGNENVNKTRVGNSVNAPKPGM</sequence>
<evidence type="ECO:0000256" key="4">
    <source>
        <dbReference type="SAM" id="SignalP"/>
    </source>
</evidence>
<dbReference type="InterPro" id="IPR029058">
    <property type="entry name" value="AB_hydrolase_fold"/>
</dbReference>
<dbReference type="Gene3D" id="3.40.50.1820">
    <property type="entry name" value="alpha/beta hydrolase"/>
    <property type="match status" value="1"/>
</dbReference>
<keyword evidence="3" id="KW-0325">Glycoprotein</keyword>
<gene>
    <name evidence="7" type="ORF">FSB75_06160</name>
</gene>
<reference evidence="7 8" key="1">
    <citation type="journal article" date="2015" name="Int. J. Syst. Evol. Microbiol.">
        <title>Flavisolibacter ginsenosidimutans sp. nov., with ginsenoside-converting activity isolated from soil used for cultivating ginseng.</title>
        <authorList>
            <person name="Zhao Y."/>
            <person name="Liu Q."/>
            <person name="Kang M.S."/>
            <person name="Jin F."/>
            <person name="Yu H."/>
            <person name="Im W.T."/>
        </authorList>
    </citation>
    <scope>NUCLEOTIDE SEQUENCE [LARGE SCALE GENOMIC DNA]</scope>
    <source>
        <strain evidence="7 8">Gsoil 636</strain>
    </source>
</reference>